<dbReference type="SUPFAM" id="SSF48695">
    <property type="entry name" value="Multiheme cytochromes"/>
    <property type="match status" value="1"/>
</dbReference>
<feature type="signal peptide" evidence="1">
    <location>
        <begin position="1"/>
        <end position="18"/>
    </location>
</feature>
<comment type="caution">
    <text evidence="2">The sequence shown here is derived from an EMBL/GenBank/DDBJ whole genome shotgun (WGS) entry which is preliminary data.</text>
</comment>
<feature type="chain" id="PRO_5046117714" description="Cytochrome c family protein" evidence="1">
    <location>
        <begin position="19"/>
        <end position="324"/>
    </location>
</feature>
<keyword evidence="1" id="KW-0732">Signal</keyword>
<name>A0ABU2C3F8_9BURK</name>
<keyword evidence="3" id="KW-1185">Reference proteome</keyword>
<dbReference type="InterPro" id="IPR036280">
    <property type="entry name" value="Multihaem_cyt_sf"/>
</dbReference>
<evidence type="ECO:0000313" key="3">
    <source>
        <dbReference type="Proteomes" id="UP001180487"/>
    </source>
</evidence>
<protein>
    <recommendedName>
        <fullName evidence="4">Cytochrome c family protein</fullName>
    </recommendedName>
</protein>
<proteinExistence type="predicted"/>
<reference evidence="2 3" key="1">
    <citation type="submission" date="2023-07" db="EMBL/GenBank/DDBJ databases">
        <title>Sorghum-associated microbial communities from plants grown in Nebraska, USA.</title>
        <authorList>
            <person name="Schachtman D."/>
        </authorList>
    </citation>
    <scope>NUCLEOTIDE SEQUENCE [LARGE SCALE GENOMIC DNA]</scope>
    <source>
        <strain evidence="2 3">BE313</strain>
    </source>
</reference>
<organism evidence="2 3">
    <name type="scientific">Rhodoferax ferrireducens</name>
    <dbReference type="NCBI Taxonomy" id="192843"/>
    <lineage>
        <taxon>Bacteria</taxon>
        <taxon>Pseudomonadati</taxon>
        <taxon>Pseudomonadota</taxon>
        <taxon>Betaproteobacteria</taxon>
        <taxon>Burkholderiales</taxon>
        <taxon>Comamonadaceae</taxon>
        <taxon>Rhodoferax</taxon>
    </lineage>
</organism>
<dbReference type="Proteomes" id="UP001180487">
    <property type="component" value="Unassembled WGS sequence"/>
</dbReference>
<dbReference type="RefSeq" id="WP_310370365.1">
    <property type="nucleotide sequence ID" value="NZ_JAVDXT010000001.1"/>
</dbReference>
<evidence type="ECO:0008006" key="4">
    <source>
        <dbReference type="Google" id="ProtNLM"/>
    </source>
</evidence>
<evidence type="ECO:0000256" key="1">
    <source>
        <dbReference type="SAM" id="SignalP"/>
    </source>
</evidence>
<accession>A0ABU2C3F8</accession>
<sequence>MKRHVLSMLLALATVASAETITQYGQACADQVAPIPAFSCEAGVPVPITVDGRTPANYTPQMLCDRPSLLREKGVKTDGQCVPNSRALVLRDDDRAQISAFCRQKKIRPAGTHLFDEIDIVAHNVRTGSTCWFQASAPQPLRADRGVDGRYVPPPNQVQRLPGYPAAQTFWNRPSQTAAGKCVQCHDSGPFMYSPFIAQTKALPGDPWGPYKNEIGRDFQRWPKPLAISTRGNACTTCHRIGNMNSCNVAMFESTGLLRSPGLDKWGTQFPQSHWMPPGNLHSEAQWDETFARSVRLLAACCQDPKGPECLVSDYTQPAKRPRP</sequence>
<dbReference type="EMBL" id="JAVDXT010000001">
    <property type="protein sequence ID" value="MDR7375853.1"/>
    <property type="molecule type" value="Genomic_DNA"/>
</dbReference>
<evidence type="ECO:0000313" key="2">
    <source>
        <dbReference type="EMBL" id="MDR7375853.1"/>
    </source>
</evidence>
<gene>
    <name evidence="2" type="ORF">J2X19_000511</name>
</gene>